<dbReference type="EMBL" id="JAPFFM010000006">
    <property type="protein sequence ID" value="KAJ6758798.1"/>
    <property type="molecule type" value="Genomic_DNA"/>
</dbReference>
<dbReference type="InterPro" id="IPR021924">
    <property type="entry name" value="DUF3537"/>
</dbReference>
<reference evidence="2" key="2">
    <citation type="journal article" date="2023" name="Int. J. Mol. Sci.">
        <title>De Novo Assembly and Annotation of 11 Diverse Shrub Willow (Salix) Genomes Reveals Novel Gene Organization in Sex-Linked Regions.</title>
        <authorList>
            <person name="Hyden B."/>
            <person name="Feng K."/>
            <person name="Yates T.B."/>
            <person name="Jawdy S."/>
            <person name="Cereghino C."/>
            <person name="Smart L.B."/>
            <person name="Muchero W."/>
        </authorList>
    </citation>
    <scope>NUCLEOTIDE SEQUENCE</scope>
    <source>
        <tissue evidence="2">Shoot tip</tissue>
    </source>
</reference>
<reference evidence="2" key="1">
    <citation type="submission" date="2022-11" db="EMBL/GenBank/DDBJ databases">
        <authorList>
            <person name="Hyden B.L."/>
            <person name="Feng K."/>
            <person name="Yates T."/>
            <person name="Jawdy S."/>
            <person name="Smart L.B."/>
            <person name="Muchero W."/>
        </authorList>
    </citation>
    <scope>NUCLEOTIDE SEQUENCE</scope>
    <source>
        <tissue evidence="2">Shoot tip</tissue>
    </source>
</reference>
<keyword evidence="1" id="KW-0812">Transmembrane</keyword>
<keyword evidence="1" id="KW-0472">Membrane</keyword>
<organism evidence="2 3">
    <name type="scientific">Salix koriyanagi</name>
    <dbReference type="NCBI Taxonomy" id="2511006"/>
    <lineage>
        <taxon>Eukaryota</taxon>
        <taxon>Viridiplantae</taxon>
        <taxon>Streptophyta</taxon>
        <taxon>Embryophyta</taxon>
        <taxon>Tracheophyta</taxon>
        <taxon>Spermatophyta</taxon>
        <taxon>Magnoliopsida</taxon>
        <taxon>eudicotyledons</taxon>
        <taxon>Gunneridae</taxon>
        <taxon>Pentapetalae</taxon>
        <taxon>rosids</taxon>
        <taxon>fabids</taxon>
        <taxon>Malpighiales</taxon>
        <taxon>Salicaceae</taxon>
        <taxon>Saliceae</taxon>
        <taxon>Salix</taxon>
    </lineage>
</organism>
<evidence type="ECO:0000256" key="1">
    <source>
        <dbReference type="SAM" id="Phobius"/>
    </source>
</evidence>
<proteinExistence type="predicted"/>
<dbReference type="PANTHER" id="PTHR31963">
    <property type="entry name" value="RAS GUANINE NUCLEOTIDE EXCHANGE FACTOR K"/>
    <property type="match status" value="1"/>
</dbReference>
<accession>A0A9Q0W400</accession>
<sequence>MINNTSTTSGGDTLIDVHCSGPRVTFTEENDRSDQPQANVPLLLQPSYARSKSLLFDELRNFRMSLRCSLSVRVPSSAPADDPISYNKLVQFPESALACIAFFTLSRFFETYGLRQLLFLDGLQDDSLFVRRGYSRVLDKAFRTGVFLLVCVLFRLTCELQILRFEGLHKLFEGCVSDAGAIFREHVRIKKQLSLTSHRYRIFIISCLVTITVSQFGALLLVLGFKTRKSFFNSGDLVIWSAVQLSGFFLCLLGAVRITHRAQGIVSIATRWHMNVTSASARVDQGKNNVQEADGSVAFNAGDSESDSSDIFIAISSQDPCSFQTRQALGG</sequence>
<evidence type="ECO:0000313" key="2">
    <source>
        <dbReference type="EMBL" id="KAJ6758798.1"/>
    </source>
</evidence>
<keyword evidence="1" id="KW-1133">Transmembrane helix</keyword>
<gene>
    <name evidence="2" type="ORF">OIU74_025453</name>
</gene>
<name>A0A9Q0W400_9ROSI</name>
<evidence type="ECO:0000313" key="3">
    <source>
        <dbReference type="Proteomes" id="UP001151752"/>
    </source>
</evidence>
<comment type="caution">
    <text evidence="2">The sequence shown here is derived from an EMBL/GenBank/DDBJ whole genome shotgun (WGS) entry which is preliminary data.</text>
</comment>
<protein>
    <submittedName>
        <fullName evidence="2">RAS GUANINE NUCLEOTIDE EXCHANGE FACTOR K</fullName>
    </submittedName>
</protein>
<dbReference type="PANTHER" id="PTHR31963:SF4">
    <property type="entry name" value="GUSTATORY RECEPTOR"/>
    <property type="match status" value="1"/>
</dbReference>
<dbReference type="Proteomes" id="UP001151752">
    <property type="component" value="Chromosome 18"/>
</dbReference>
<feature type="transmembrane region" description="Helical" evidence="1">
    <location>
        <begin position="237"/>
        <end position="256"/>
    </location>
</feature>
<keyword evidence="3" id="KW-1185">Reference proteome</keyword>
<dbReference type="AlphaFoldDB" id="A0A9Q0W400"/>
<feature type="transmembrane region" description="Helical" evidence="1">
    <location>
        <begin position="200"/>
        <end position="225"/>
    </location>
</feature>
<dbReference type="Pfam" id="PF12056">
    <property type="entry name" value="DUF3537"/>
    <property type="match status" value="1"/>
</dbReference>